<keyword evidence="4" id="KW-1134">Transmembrane beta strand</keyword>
<dbReference type="InterPro" id="IPR023614">
    <property type="entry name" value="Porin_dom_sf"/>
</dbReference>
<dbReference type="EMBL" id="CP007784">
    <property type="protein sequence ID" value="AIO37103.1"/>
    <property type="molecule type" value="Genomic_DNA"/>
</dbReference>
<evidence type="ECO:0000256" key="1">
    <source>
        <dbReference type="ARBA" id="ARBA00004571"/>
    </source>
</evidence>
<keyword evidence="3" id="KW-0813">Transport</keyword>
<sequence length="377" mass="39395">MKKIHSASIAVGIALLTSHAHAQSTVVLYGVVDAGLMYVHNSGGKSTQIAMISGGESSSRFGLKGGEDLGGGLKAIFQIENGFNVANGRLGQGGRMFGRQAYVGLSGNGWGSVTLGRQYDPLTDLVQPVQGNNWLGGYFTSPGDVDNADDNARFSNTVKWTSPNWSGLQLETMYSFGGIAGSVGSGQTYAGAASYTNGPLALAAGYQHIDNGNVTLSSRGTTSADSVFNSSINNAYSSSRSINIARAGGYYVLGAFTLGGYYSFSQYNPDASSTFTKSEKYHNGEVYALWQVSPKVQAQIGYDYMKSMGDSAAKQHTFAIAADYLLSKRTDLYAVAAYAHATGQNGAGPAQAVIGSAAIDSGAGKQAMAIVGMRHKF</sequence>
<comment type="subcellular location">
    <subcellularLocation>
        <location evidence="1">Cell outer membrane</location>
        <topology evidence="1">Multi-pass membrane protein</topology>
    </subcellularLocation>
</comment>
<dbReference type="PRINTS" id="PR00182">
    <property type="entry name" value="ECOLNEIPORIN"/>
</dbReference>
<keyword evidence="10" id="KW-0998">Cell outer membrane</keyword>
<comment type="subunit">
    <text evidence="2">Homotrimer.</text>
</comment>
<evidence type="ECO:0000256" key="6">
    <source>
        <dbReference type="ARBA" id="ARBA00022729"/>
    </source>
</evidence>
<feature type="signal peptide" evidence="11">
    <location>
        <begin position="1"/>
        <end position="22"/>
    </location>
</feature>
<evidence type="ECO:0000256" key="3">
    <source>
        <dbReference type="ARBA" id="ARBA00022448"/>
    </source>
</evidence>
<evidence type="ECO:0000256" key="5">
    <source>
        <dbReference type="ARBA" id="ARBA00022692"/>
    </source>
</evidence>
<dbReference type="CDD" id="cd00342">
    <property type="entry name" value="gram_neg_porins"/>
    <property type="match status" value="1"/>
</dbReference>
<dbReference type="AlphaFoldDB" id="A0AAN0S079"/>
<dbReference type="InterPro" id="IPR050298">
    <property type="entry name" value="Gram-neg_bact_OMP"/>
</dbReference>
<dbReference type="SUPFAM" id="SSF56935">
    <property type="entry name" value="Porins"/>
    <property type="match status" value="1"/>
</dbReference>
<dbReference type="Gene3D" id="2.40.160.10">
    <property type="entry name" value="Porin"/>
    <property type="match status" value="1"/>
</dbReference>
<evidence type="ECO:0000259" key="12">
    <source>
        <dbReference type="Pfam" id="PF13609"/>
    </source>
</evidence>
<evidence type="ECO:0000256" key="2">
    <source>
        <dbReference type="ARBA" id="ARBA00011233"/>
    </source>
</evidence>
<dbReference type="GO" id="GO:0009279">
    <property type="term" value="C:cell outer membrane"/>
    <property type="evidence" value="ECO:0007669"/>
    <property type="project" value="UniProtKB-SubCell"/>
</dbReference>
<feature type="chain" id="PRO_5042960164" evidence="11">
    <location>
        <begin position="23"/>
        <end position="377"/>
    </location>
</feature>
<keyword evidence="7" id="KW-0406">Ion transport</keyword>
<dbReference type="InterPro" id="IPR033900">
    <property type="entry name" value="Gram_neg_porin_domain"/>
</dbReference>
<keyword evidence="8" id="KW-0626">Porin</keyword>
<evidence type="ECO:0000256" key="9">
    <source>
        <dbReference type="ARBA" id="ARBA00023136"/>
    </source>
</evidence>
<evidence type="ECO:0000256" key="7">
    <source>
        <dbReference type="ARBA" id="ARBA00023065"/>
    </source>
</evidence>
<proteinExistence type="predicted"/>
<organism evidence="13 14">
    <name type="scientific">Burkholderia cenocepacia</name>
    <dbReference type="NCBI Taxonomy" id="95486"/>
    <lineage>
        <taxon>Bacteria</taxon>
        <taxon>Pseudomonadati</taxon>
        <taxon>Pseudomonadota</taxon>
        <taxon>Betaproteobacteria</taxon>
        <taxon>Burkholderiales</taxon>
        <taxon>Burkholderiaceae</taxon>
        <taxon>Burkholderia</taxon>
        <taxon>Burkholderia cepacia complex</taxon>
    </lineage>
</organism>
<dbReference type="GO" id="GO:0015288">
    <property type="term" value="F:porin activity"/>
    <property type="evidence" value="ECO:0007669"/>
    <property type="project" value="UniProtKB-KW"/>
</dbReference>
<evidence type="ECO:0000256" key="10">
    <source>
        <dbReference type="ARBA" id="ARBA00023237"/>
    </source>
</evidence>
<dbReference type="Proteomes" id="UP000029413">
    <property type="component" value="Chromosome 2"/>
</dbReference>
<accession>A0AAN0S079</accession>
<dbReference type="InterPro" id="IPR002299">
    <property type="entry name" value="Porin_Neis"/>
</dbReference>
<dbReference type="PANTHER" id="PTHR34501">
    <property type="entry name" value="PROTEIN YDDL-RELATED"/>
    <property type="match status" value="1"/>
</dbReference>
<dbReference type="GO" id="GO:0034220">
    <property type="term" value="P:monoatomic ion transmembrane transport"/>
    <property type="evidence" value="ECO:0007669"/>
    <property type="project" value="InterPro"/>
</dbReference>
<evidence type="ECO:0000256" key="11">
    <source>
        <dbReference type="SAM" id="SignalP"/>
    </source>
</evidence>
<evidence type="ECO:0000313" key="14">
    <source>
        <dbReference type="Proteomes" id="UP000029413"/>
    </source>
</evidence>
<feature type="domain" description="Porin" evidence="12">
    <location>
        <begin position="13"/>
        <end position="342"/>
    </location>
</feature>
<dbReference type="PANTHER" id="PTHR34501:SF9">
    <property type="entry name" value="MAJOR OUTER MEMBRANE PROTEIN P.IA"/>
    <property type="match status" value="1"/>
</dbReference>
<dbReference type="Pfam" id="PF13609">
    <property type="entry name" value="Porin_4"/>
    <property type="match status" value="1"/>
</dbReference>
<protein>
    <submittedName>
        <fullName evidence="13">Gram-negative porin family protein</fullName>
    </submittedName>
</protein>
<keyword evidence="5" id="KW-0812">Transmembrane</keyword>
<dbReference type="InterPro" id="IPR001702">
    <property type="entry name" value="Porin_Gram-ve"/>
</dbReference>
<dbReference type="GO" id="GO:0046930">
    <property type="term" value="C:pore complex"/>
    <property type="evidence" value="ECO:0007669"/>
    <property type="project" value="UniProtKB-KW"/>
</dbReference>
<keyword evidence="14" id="KW-1185">Reference proteome</keyword>
<gene>
    <name evidence="13" type="ORF">DM39_4057</name>
</gene>
<keyword evidence="9" id="KW-0472">Membrane</keyword>
<evidence type="ECO:0000313" key="13">
    <source>
        <dbReference type="EMBL" id="AIO37103.1"/>
    </source>
</evidence>
<keyword evidence="6 11" id="KW-0732">Signal</keyword>
<evidence type="ECO:0000256" key="8">
    <source>
        <dbReference type="ARBA" id="ARBA00023114"/>
    </source>
</evidence>
<name>A0AAN0S079_9BURK</name>
<dbReference type="PRINTS" id="PR00184">
    <property type="entry name" value="NEISSPPORIN"/>
</dbReference>
<reference evidence="13 14" key="1">
    <citation type="submission" date="2014-05" db="EMBL/GenBank/DDBJ databases">
        <authorList>
            <person name="Bishop-Lilly K.A."/>
            <person name="Broomall S.M."/>
            <person name="Chain P.S."/>
            <person name="Chertkov O."/>
            <person name="Coyne S.R."/>
            <person name="Daligault H.E."/>
            <person name="Davenport K.W."/>
            <person name="Erkkila T."/>
            <person name="Frey K.G."/>
            <person name="Gibbons H.S."/>
            <person name="Gu W."/>
            <person name="Jaissle J."/>
            <person name="Johnson S.L."/>
            <person name="Koroleva G.I."/>
            <person name="Ladner J.T."/>
            <person name="Lo C.-C."/>
            <person name="Minogue T.D."/>
            <person name="Munk C."/>
            <person name="Palacios G.F."/>
            <person name="Redden C.L."/>
            <person name="Rosenzweig C.N."/>
            <person name="Scholz M.B."/>
            <person name="Teshima H."/>
            <person name="Xu Y."/>
        </authorList>
    </citation>
    <scope>NUCLEOTIDE SEQUENCE [LARGE SCALE GENOMIC DNA]</scope>
    <source>
        <strain evidence="13 14">DDS 22E-1</strain>
    </source>
</reference>
<dbReference type="KEGG" id="bcen:DM39_4057"/>
<evidence type="ECO:0000256" key="4">
    <source>
        <dbReference type="ARBA" id="ARBA00022452"/>
    </source>
</evidence>